<evidence type="ECO:0000256" key="11">
    <source>
        <dbReference type="ARBA" id="ARBA00023209"/>
    </source>
</evidence>
<evidence type="ECO:0000256" key="4">
    <source>
        <dbReference type="ARBA" id="ARBA00022679"/>
    </source>
</evidence>
<gene>
    <name evidence="14" type="ORF">MJA45_03860</name>
</gene>
<dbReference type="Gene3D" id="3.40.50.10330">
    <property type="entry name" value="Probable inorganic polyphosphate/atp-NAD kinase, domain 1"/>
    <property type="match status" value="1"/>
</dbReference>
<evidence type="ECO:0000256" key="3">
    <source>
        <dbReference type="ARBA" id="ARBA00022516"/>
    </source>
</evidence>
<evidence type="ECO:0000256" key="1">
    <source>
        <dbReference type="ARBA" id="ARBA00001946"/>
    </source>
</evidence>
<evidence type="ECO:0000256" key="5">
    <source>
        <dbReference type="ARBA" id="ARBA00022723"/>
    </source>
</evidence>
<evidence type="ECO:0000256" key="10">
    <source>
        <dbReference type="ARBA" id="ARBA00023098"/>
    </source>
</evidence>
<dbReference type="NCBIfam" id="NF009874">
    <property type="entry name" value="PRK13337.1"/>
    <property type="match status" value="1"/>
</dbReference>
<dbReference type="InterPro" id="IPR005218">
    <property type="entry name" value="Diacylglycerol/lipid_kinase"/>
</dbReference>
<name>A0AA96LIP0_9BACL</name>
<evidence type="ECO:0000256" key="8">
    <source>
        <dbReference type="ARBA" id="ARBA00022840"/>
    </source>
</evidence>
<comment type="similarity">
    <text evidence="2">Belongs to the diacylglycerol/lipid kinase family.</text>
</comment>
<keyword evidence="5" id="KW-0479">Metal-binding</keyword>
<keyword evidence="7 14" id="KW-0418">Kinase</keyword>
<feature type="domain" description="DAGKc" evidence="13">
    <location>
        <begin position="1"/>
        <end position="132"/>
    </location>
</feature>
<dbReference type="Proteomes" id="UP001305702">
    <property type="component" value="Chromosome"/>
</dbReference>
<evidence type="ECO:0000256" key="12">
    <source>
        <dbReference type="ARBA" id="ARBA00023264"/>
    </source>
</evidence>
<evidence type="ECO:0000256" key="7">
    <source>
        <dbReference type="ARBA" id="ARBA00022777"/>
    </source>
</evidence>
<dbReference type="SUPFAM" id="SSF111331">
    <property type="entry name" value="NAD kinase/diacylglycerol kinase-like"/>
    <property type="match status" value="1"/>
</dbReference>
<keyword evidence="12" id="KW-1208">Phospholipid metabolism</keyword>
<dbReference type="PANTHER" id="PTHR12358">
    <property type="entry name" value="SPHINGOSINE KINASE"/>
    <property type="match status" value="1"/>
</dbReference>
<dbReference type="Gene3D" id="2.60.200.40">
    <property type="match status" value="1"/>
</dbReference>
<organism evidence="14 15">
    <name type="scientific">Paenibacillus aurantius</name>
    <dbReference type="NCBI Taxonomy" id="2918900"/>
    <lineage>
        <taxon>Bacteria</taxon>
        <taxon>Bacillati</taxon>
        <taxon>Bacillota</taxon>
        <taxon>Bacilli</taxon>
        <taxon>Bacillales</taxon>
        <taxon>Paenibacillaceae</taxon>
        <taxon>Paenibacillus</taxon>
    </lineage>
</organism>
<dbReference type="SMART" id="SM00046">
    <property type="entry name" value="DAGKc"/>
    <property type="match status" value="1"/>
</dbReference>
<dbReference type="NCBIfam" id="NF009603">
    <property type="entry name" value="PRK13055.1"/>
    <property type="match status" value="1"/>
</dbReference>
<evidence type="ECO:0000313" key="15">
    <source>
        <dbReference type="Proteomes" id="UP001305702"/>
    </source>
</evidence>
<dbReference type="NCBIfam" id="TIGR00147">
    <property type="entry name" value="YegS/Rv2252/BmrU family lipid kinase"/>
    <property type="match status" value="1"/>
</dbReference>
<protein>
    <submittedName>
        <fullName evidence="14">Diacylglycerol kinase</fullName>
        <ecNumber evidence="14">2.7.1.107</ecNumber>
    </submittedName>
</protein>
<evidence type="ECO:0000259" key="13">
    <source>
        <dbReference type="PROSITE" id="PS50146"/>
    </source>
</evidence>
<dbReference type="GO" id="GO:0005886">
    <property type="term" value="C:plasma membrane"/>
    <property type="evidence" value="ECO:0007669"/>
    <property type="project" value="TreeGrafter"/>
</dbReference>
<evidence type="ECO:0000256" key="2">
    <source>
        <dbReference type="ARBA" id="ARBA00005983"/>
    </source>
</evidence>
<keyword evidence="10" id="KW-0443">Lipid metabolism</keyword>
<evidence type="ECO:0000313" key="14">
    <source>
        <dbReference type="EMBL" id="WNQ12197.1"/>
    </source>
</evidence>
<comment type="cofactor">
    <cofactor evidence="1">
        <name>Mg(2+)</name>
        <dbReference type="ChEBI" id="CHEBI:18420"/>
    </cofactor>
</comment>
<keyword evidence="6" id="KW-0547">Nucleotide-binding</keyword>
<dbReference type="InterPro" id="IPR017438">
    <property type="entry name" value="ATP-NAD_kinase_N"/>
</dbReference>
<keyword evidence="15" id="KW-1185">Reference proteome</keyword>
<dbReference type="GO" id="GO:0004143">
    <property type="term" value="F:ATP-dependent diacylglycerol kinase activity"/>
    <property type="evidence" value="ECO:0007669"/>
    <property type="project" value="UniProtKB-EC"/>
</dbReference>
<evidence type="ECO:0000256" key="9">
    <source>
        <dbReference type="ARBA" id="ARBA00022842"/>
    </source>
</evidence>
<dbReference type="InterPro" id="IPR001206">
    <property type="entry name" value="Diacylglycerol_kinase_cat_dom"/>
</dbReference>
<dbReference type="PANTHER" id="PTHR12358:SF106">
    <property type="entry name" value="LIPID KINASE YEGS"/>
    <property type="match status" value="1"/>
</dbReference>
<reference evidence="14 15" key="1">
    <citation type="submission" date="2022-02" db="EMBL/GenBank/DDBJ databases">
        <title>Paenibacillus sp. MBLB1776 Whole Genome Shotgun Sequencing.</title>
        <authorList>
            <person name="Hwang C.Y."/>
            <person name="Cho E.-S."/>
            <person name="Seo M.-J."/>
        </authorList>
    </citation>
    <scope>NUCLEOTIDE SEQUENCE [LARGE SCALE GENOMIC DNA]</scope>
    <source>
        <strain evidence="14 15">MBLB1776</strain>
    </source>
</reference>
<evidence type="ECO:0000256" key="6">
    <source>
        <dbReference type="ARBA" id="ARBA00022741"/>
    </source>
</evidence>
<keyword evidence="3" id="KW-0444">Lipid biosynthesis</keyword>
<dbReference type="InterPro" id="IPR016064">
    <property type="entry name" value="NAD/diacylglycerol_kinase_sf"/>
</dbReference>
<dbReference type="Pfam" id="PF19279">
    <property type="entry name" value="YegS_C"/>
    <property type="match status" value="1"/>
</dbReference>
<keyword evidence="8" id="KW-0067">ATP-binding</keyword>
<dbReference type="AlphaFoldDB" id="A0AA96LIP0"/>
<dbReference type="EMBL" id="CP130318">
    <property type="protein sequence ID" value="WNQ12197.1"/>
    <property type="molecule type" value="Genomic_DNA"/>
</dbReference>
<accession>A0AA96LIP0</accession>
<keyword evidence="9" id="KW-0460">Magnesium</keyword>
<dbReference type="Pfam" id="PF00781">
    <property type="entry name" value="DAGK_cat"/>
    <property type="match status" value="1"/>
</dbReference>
<dbReference type="GO" id="GO:0005524">
    <property type="term" value="F:ATP binding"/>
    <property type="evidence" value="ECO:0007669"/>
    <property type="project" value="UniProtKB-KW"/>
</dbReference>
<dbReference type="RefSeq" id="WP_315605974.1">
    <property type="nucleotide sequence ID" value="NZ_CP130318.1"/>
</dbReference>
<dbReference type="EC" id="2.7.1.107" evidence="14"/>
<proteinExistence type="inferred from homology"/>
<sequence>MAKRARLIYNPTSGREEMKKRLSEVLARLERGGLETSTHATIGEGDATLAAAEAVERGFDIVIAAGGDGTLYEVINGLAGKPHRPMLGILPLGTTNDFARALGIPKNWEAACDLIIKQHTKEIDVGKVNQKYFINIAGGGSLTELTYEVPSKLKTMLGQMAYYMKGLEKLPRLRPIEVFIKAKEIEFEGEIMLFLVTNSNSVGGFEKLAPDASMSDGRLDVFILKKCNLAEFIRLVSATMRGEHMGDPNLIHFSTSHVEITSRDYVQLNLDGEFGGTLPCTISVLPCHLDIIIDESGHSTYKPVKKTLIQTLGFNQEAPSATYTRNEN</sequence>
<keyword evidence="11" id="KW-0594">Phospholipid biosynthesis</keyword>
<dbReference type="InterPro" id="IPR050187">
    <property type="entry name" value="Lipid_Phosphate_FormReg"/>
</dbReference>
<dbReference type="PROSITE" id="PS50146">
    <property type="entry name" value="DAGK"/>
    <property type="match status" value="1"/>
</dbReference>
<dbReference type="GO" id="GO:0046872">
    <property type="term" value="F:metal ion binding"/>
    <property type="evidence" value="ECO:0007669"/>
    <property type="project" value="UniProtKB-KW"/>
</dbReference>
<dbReference type="InterPro" id="IPR045540">
    <property type="entry name" value="YegS/DAGK_C"/>
</dbReference>
<keyword evidence="4 14" id="KW-0808">Transferase</keyword>
<dbReference type="GO" id="GO:0008654">
    <property type="term" value="P:phospholipid biosynthetic process"/>
    <property type="evidence" value="ECO:0007669"/>
    <property type="project" value="UniProtKB-KW"/>
</dbReference>
<dbReference type="KEGG" id="paun:MJA45_03860"/>